<sequence>MKRLTKLMLFTVLAGLLTAGCSEPAVTKETAPKLNNVYYLLDDADSSRSEKIPERDQMHMEYSHYTDAGREVRITAEITNKPSYQVQFVMSNEADEVFTEPEVSLASSNEETSTYEVRFEVKEDYFAAHPDVEVVYDTAWEQSKDDQKFIILKSQTSVSSLDVN</sequence>
<evidence type="ECO:0008006" key="4">
    <source>
        <dbReference type="Google" id="ProtNLM"/>
    </source>
</evidence>
<dbReference type="PROSITE" id="PS51257">
    <property type="entry name" value="PROKAR_LIPOPROTEIN"/>
    <property type="match status" value="1"/>
</dbReference>
<organism evidence="2 3">
    <name type="scientific">Paenibacillus urinalis</name>
    <dbReference type="NCBI Taxonomy" id="521520"/>
    <lineage>
        <taxon>Bacteria</taxon>
        <taxon>Bacillati</taxon>
        <taxon>Bacillota</taxon>
        <taxon>Bacilli</taxon>
        <taxon>Bacillales</taxon>
        <taxon>Paenibacillaceae</taxon>
        <taxon>Paenibacillus</taxon>
    </lineage>
</organism>
<dbReference type="RefSeq" id="WP_205054069.1">
    <property type="nucleotide sequence ID" value="NZ_CP118101.1"/>
</dbReference>
<feature type="chain" id="PRO_5043466549" description="Lipoprotein" evidence="1">
    <location>
        <begin position="25"/>
        <end position="164"/>
    </location>
</feature>
<proteinExistence type="predicted"/>
<dbReference type="AlphaFoldDB" id="A0AAX3N1A2"/>
<name>A0AAX3N1A2_9BACL</name>
<evidence type="ECO:0000313" key="2">
    <source>
        <dbReference type="EMBL" id="WDH83525.1"/>
    </source>
</evidence>
<protein>
    <recommendedName>
        <fullName evidence="4">Lipoprotein</fullName>
    </recommendedName>
</protein>
<feature type="signal peptide" evidence="1">
    <location>
        <begin position="1"/>
        <end position="24"/>
    </location>
</feature>
<reference evidence="2" key="1">
    <citation type="submission" date="2023-02" db="EMBL/GenBank/DDBJ databases">
        <title>Pathogen: clinical or host-associated sample.</title>
        <authorList>
            <person name="Hergert J."/>
            <person name="Casey R."/>
            <person name="Wagner J."/>
            <person name="Young E.L."/>
            <person name="Oakeson K.F."/>
        </authorList>
    </citation>
    <scope>NUCLEOTIDE SEQUENCE</scope>
    <source>
        <strain evidence="2">2022CK-00830</strain>
    </source>
</reference>
<dbReference type="EMBL" id="CP118101">
    <property type="protein sequence ID" value="WDH83525.1"/>
    <property type="molecule type" value="Genomic_DNA"/>
</dbReference>
<evidence type="ECO:0000256" key="1">
    <source>
        <dbReference type="SAM" id="SignalP"/>
    </source>
</evidence>
<keyword evidence="1" id="KW-0732">Signal</keyword>
<gene>
    <name evidence="2" type="ORF">PUW23_04575</name>
</gene>
<accession>A0AAX3N1A2</accession>
<evidence type="ECO:0000313" key="3">
    <source>
        <dbReference type="Proteomes" id="UP001220962"/>
    </source>
</evidence>
<dbReference type="Proteomes" id="UP001220962">
    <property type="component" value="Chromosome"/>
</dbReference>